<evidence type="ECO:0000313" key="4">
    <source>
        <dbReference type="Proteomes" id="UP000220469"/>
    </source>
</evidence>
<protein>
    <submittedName>
        <fullName evidence="3">Aldo/keto reductase</fullName>
    </submittedName>
</protein>
<dbReference type="SUPFAM" id="SSF51430">
    <property type="entry name" value="NAD(P)-linked oxidoreductase"/>
    <property type="match status" value="1"/>
</dbReference>
<accession>A0AB73QJS3</accession>
<dbReference type="Pfam" id="PF00248">
    <property type="entry name" value="Aldo_ket_red"/>
    <property type="match status" value="1"/>
</dbReference>
<dbReference type="GO" id="GO:0016491">
    <property type="term" value="F:oxidoreductase activity"/>
    <property type="evidence" value="ECO:0007669"/>
    <property type="project" value="UniProtKB-KW"/>
</dbReference>
<dbReference type="PANTHER" id="PTHR43625">
    <property type="entry name" value="AFLATOXIN B1 ALDEHYDE REDUCTASE"/>
    <property type="match status" value="1"/>
</dbReference>
<dbReference type="PANTHER" id="PTHR43625:SF77">
    <property type="entry name" value="ALDO-KETO REDUCTASE"/>
    <property type="match status" value="1"/>
</dbReference>
<dbReference type="RefSeq" id="WP_097697080.1">
    <property type="nucleotide sequence ID" value="NZ_MBGM01000031.1"/>
</dbReference>
<evidence type="ECO:0000256" key="1">
    <source>
        <dbReference type="ARBA" id="ARBA00023002"/>
    </source>
</evidence>
<keyword evidence="1" id="KW-0560">Oxidoreductase</keyword>
<reference evidence="3 4" key="1">
    <citation type="journal article" date="2017" name="Gut Pathog.">
        <title>Phylogenomics of Colombian Helicobacter pylori isolates.</title>
        <authorList>
            <person name="Gutierrez-Escobar A.J."/>
            <person name="Trujillo E."/>
            <person name="Acevedo O."/>
            <person name="Bravo M.M."/>
        </authorList>
    </citation>
    <scope>NUCLEOTIDE SEQUENCE [LARGE SCALE GENOMIC DNA]</scope>
    <source>
        <strain evidence="3 4">3076</strain>
    </source>
</reference>
<dbReference type="InterPro" id="IPR050791">
    <property type="entry name" value="Aldo-Keto_reductase"/>
</dbReference>
<evidence type="ECO:0000259" key="2">
    <source>
        <dbReference type="Pfam" id="PF00248"/>
    </source>
</evidence>
<dbReference type="InterPro" id="IPR036812">
    <property type="entry name" value="NAD(P)_OxRdtase_dom_sf"/>
</dbReference>
<sequence length="329" mass="37150">MQQRHLGPLKVGALALGCMGMTYGYGEVHDKKQMVKLIHKALELSINFFDTAEAYGEDNEKLLGEAIKPFKDKVVVASKFGIYYADPNDKYATMFLDSSPNRIKSAIEGSLKRLKVECIDLYYQHRMDTNTPIEEVAGVMQALIKEGKIKAWGMSEAGLSSIQKAHQICPLSALQSEYSLWWREPEKEILGFLEKEKISFVAFSPLGKGFLGAKFEKNATFTSEDFRSVSPRFNQENLAKNYVLVELIQDHAHAKGVTPAQLALSWILHTQKIIVPLFGTTKESRLIENIGALQVSWSQKELEIFQKELTAIKIEGARYPERINEMVNQ</sequence>
<dbReference type="Gene3D" id="3.20.20.100">
    <property type="entry name" value="NADP-dependent oxidoreductase domain"/>
    <property type="match status" value="1"/>
</dbReference>
<dbReference type="Proteomes" id="UP000220469">
    <property type="component" value="Unassembled WGS sequence"/>
</dbReference>
<dbReference type="CDD" id="cd19078">
    <property type="entry name" value="AKR_AKR13C1_2"/>
    <property type="match status" value="1"/>
</dbReference>
<evidence type="ECO:0000313" key="3">
    <source>
        <dbReference type="EMBL" id="PDW29078.1"/>
    </source>
</evidence>
<comment type="caution">
    <text evidence="3">The sequence shown here is derived from an EMBL/GenBank/DDBJ whole genome shotgun (WGS) entry which is preliminary data.</text>
</comment>
<proteinExistence type="predicted"/>
<gene>
    <name evidence="3" type="ORF">BB451_03595</name>
</gene>
<dbReference type="InterPro" id="IPR023210">
    <property type="entry name" value="NADP_OxRdtase_dom"/>
</dbReference>
<organism evidence="3 4">
    <name type="scientific">Helicobacter pylori</name>
    <name type="common">Campylobacter pylori</name>
    <dbReference type="NCBI Taxonomy" id="210"/>
    <lineage>
        <taxon>Bacteria</taxon>
        <taxon>Pseudomonadati</taxon>
        <taxon>Campylobacterota</taxon>
        <taxon>Epsilonproteobacteria</taxon>
        <taxon>Campylobacterales</taxon>
        <taxon>Helicobacteraceae</taxon>
        <taxon>Helicobacter</taxon>
    </lineage>
</organism>
<name>A0AB73QJS3_HELPX</name>
<dbReference type="AlphaFoldDB" id="A0AB73QJS3"/>
<feature type="domain" description="NADP-dependent oxidoreductase" evidence="2">
    <location>
        <begin position="14"/>
        <end position="306"/>
    </location>
</feature>
<dbReference type="EMBL" id="MBGM01000031">
    <property type="protein sequence ID" value="PDW29078.1"/>
    <property type="molecule type" value="Genomic_DNA"/>
</dbReference>
<dbReference type="GO" id="GO:0005737">
    <property type="term" value="C:cytoplasm"/>
    <property type="evidence" value="ECO:0007669"/>
    <property type="project" value="TreeGrafter"/>
</dbReference>